<dbReference type="Proteomes" id="UP001064048">
    <property type="component" value="Chromosome 14"/>
</dbReference>
<keyword evidence="2" id="KW-1185">Reference proteome</keyword>
<proteinExistence type="predicted"/>
<protein>
    <submittedName>
        <fullName evidence="1">Uncharacterized protein</fullName>
    </submittedName>
</protein>
<sequence>MLPPTAGIAQEQRDRPEMAYQQRRDVRELTREIIRDAARAANRQQSISPGGLSDSIELEFTIDWWSLEELEMVREAITKKRRASQDMLHALARMHFAFDPPTHCPFPVPMTLVALPLWTATAIRWDKYAPDLWSPEASTNRDDRAFIKDFMSADQSDQYP</sequence>
<gene>
    <name evidence="1" type="ORF">MSG28_008414</name>
</gene>
<organism evidence="1 2">
    <name type="scientific">Choristoneura fumiferana</name>
    <name type="common">Spruce budworm moth</name>
    <name type="synonym">Archips fumiferana</name>
    <dbReference type="NCBI Taxonomy" id="7141"/>
    <lineage>
        <taxon>Eukaryota</taxon>
        <taxon>Metazoa</taxon>
        <taxon>Ecdysozoa</taxon>
        <taxon>Arthropoda</taxon>
        <taxon>Hexapoda</taxon>
        <taxon>Insecta</taxon>
        <taxon>Pterygota</taxon>
        <taxon>Neoptera</taxon>
        <taxon>Endopterygota</taxon>
        <taxon>Lepidoptera</taxon>
        <taxon>Glossata</taxon>
        <taxon>Ditrysia</taxon>
        <taxon>Tortricoidea</taxon>
        <taxon>Tortricidae</taxon>
        <taxon>Tortricinae</taxon>
        <taxon>Choristoneura</taxon>
    </lineage>
</organism>
<dbReference type="EMBL" id="CM046114">
    <property type="protein sequence ID" value="KAI8419732.1"/>
    <property type="molecule type" value="Genomic_DNA"/>
</dbReference>
<reference evidence="1 2" key="1">
    <citation type="journal article" date="2022" name="Genome Biol. Evol.">
        <title>The Spruce Budworm Genome: Reconstructing the Evolutionary History of Antifreeze Proteins.</title>
        <authorList>
            <person name="Beliveau C."/>
            <person name="Gagne P."/>
            <person name="Picq S."/>
            <person name="Vernygora O."/>
            <person name="Keeling C.I."/>
            <person name="Pinkney K."/>
            <person name="Doucet D."/>
            <person name="Wen F."/>
            <person name="Johnston J.S."/>
            <person name="Maaroufi H."/>
            <person name="Boyle B."/>
            <person name="Laroche J."/>
            <person name="Dewar K."/>
            <person name="Juretic N."/>
            <person name="Blackburn G."/>
            <person name="Nisole A."/>
            <person name="Brunet B."/>
            <person name="Brandao M."/>
            <person name="Lumley L."/>
            <person name="Duan J."/>
            <person name="Quan G."/>
            <person name="Lucarotti C.J."/>
            <person name="Roe A.D."/>
            <person name="Sperling F.A.H."/>
            <person name="Levesque R.C."/>
            <person name="Cusson M."/>
        </authorList>
    </citation>
    <scope>NUCLEOTIDE SEQUENCE [LARGE SCALE GENOMIC DNA]</scope>
    <source>
        <strain evidence="1">Glfc:IPQL:Cfum</strain>
    </source>
</reference>
<accession>A0ACC0J6P0</accession>
<comment type="caution">
    <text evidence="1">The sequence shown here is derived from an EMBL/GenBank/DDBJ whole genome shotgun (WGS) entry which is preliminary data.</text>
</comment>
<name>A0ACC0J6P0_CHOFU</name>
<evidence type="ECO:0000313" key="2">
    <source>
        <dbReference type="Proteomes" id="UP001064048"/>
    </source>
</evidence>
<evidence type="ECO:0000313" key="1">
    <source>
        <dbReference type="EMBL" id="KAI8419732.1"/>
    </source>
</evidence>